<dbReference type="GO" id="GO:0005509">
    <property type="term" value="F:calcium ion binding"/>
    <property type="evidence" value="ECO:0007669"/>
    <property type="project" value="InterPro"/>
</dbReference>
<keyword evidence="1" id="KW-0863">Zinc-finger</keyword>
<dbReference type="InterPro" id="IPR042496">
    <property type="entry name" value="CGRF1"/>
</dbReference>
<dbReference type="PROSITE" id="PS50222">
    <property type="entry name" value="EF_HAND_2"/>
    <property type="match status" value="1"/>
</dbReference>
<dbReference type="SUPFAM" id="SSF57850">
    <property type="entry name" value="RING/U-box"/>
    <property type="match status" value="1"/>
</dbReference>
<dbReference type="Pfam" id="PF13920">
    <property type="entry name" value="zf-C3HC4_3"/>
    <property type="match status" value="1"/>
</dbReference>
<dbReference type="PANTHER" id="PTHR15379:SF2">
    <property type="entry name" value="CELL GROWTH REGULATOR WITH RING FINGER DOMAIN PROTEIN 1"/>
    <property type="match status" value="1"/>
</dbReference>
<dbReference type="AlphaFoldDB" id="A0A812XVY9"/>
<protein>
    <submittedName>
        <fullName evidence="4">RngB protein</fullName>
    </submittedName>
</protein>
<dbReference type="GO" id="GO:0008270">
    <property type="term" value="F:zinc ion binding"/>
    <property type="evidence" value="ECO:0007669"/>
    <property type="project" value="UniProtKB-KW"/>
</dbReference>
<gene>
    <name evidence="4" type="primary">rngB</name>
    <name evidence="4" type="ORF">SPIL2461_LOCUS21980</name>
</gene>
<evidence type="ECO:0000313" key="4">
    <source>
        <dbReference type="EMBL" id="CAE7756113.1"/>
    </source>
</evidence>
<evidence type="ECO:0000256" key="1">
    <source>
        <dbReference type="PROSITE-ProRule" id="PRU00175"/>
    </source>
</evidence>
<comment type="caution">
    <text evidence="4">The sequence shown here is derived from an EMBL/GenBank/DDBJ whole genome shotgun (WGS) entry which is preliminary data.</text>
</comment>
<keyword evidence="1" id="KW-0479">Metal-binding</keyword>
<dbReference type="Gene3D" id="1.10.238.10">
    <property type="entry name" value="EF-hand"/>
    <property type="match status" value="1"/>
</dbReference>
<dbReference type="Proteomes" id="UP000649617">
    <property type="component" value="Unassembled WGS sequence"/>
</dbReference>
<keyword evidence="5" id="KW-1185">Reference proteome</keyword>
<sequence length="182" mass="20416">MAQLERDAAIVKRVFRRHDKLGDGTVDREMLWKVLQTLPSRISLPTFLNLLQQIGYDGGRVNYVRFLDRLFSSENMLVEDSASDTEDMTQPCAGWRRLLLSLAKFHTTCDEAVAGRTHYAPAAYGNETDCIVCYSAPPSVLILPCRHLQVCRCCAPLLSRCPSCRADIQALARPSWDIQGNA</sequence>
<reference evidence="4" key="1">
    <citation type="submission" date="2021-02" db="EMBL/GenBank/DDBJ databases">
        <authorList>
            <person name="Dougan E. K."/>
            <person name="Rhodes N."/>
            <person name="Thang M."/>
            <person name="Chan C."/>
        </authorList>
    </citation>
    <scope>NUCLEOTIDE SEQUENCE</scope>
</reference>
<evidence type="ECO:0000259" key="2">
    <source>
        <dbReference type="PROSITE" id="PS50089"/>
    </source>
</evidence>
<evidence type="ECO:0000313" key="5">
    <source>
        <dbReference type="Proteomes" id="UP000649617"/>
    </source>
</evidence>
<dbReference type="PANTHER" id="PTHR15379">
    <property type="entry name" value="CELL GROWTH REGULATOR WITH RING FINGER DOMAIN PROTEIN 1"/>
    <property type="match status" value="1"/>
</dbReference>
<dbReference type="Gene3D" id="3.30.40.10">
    <property type="entry name" value="Zinc/RING finger domain, C3HC4 (zinc finger)"/>
    <property type="match status" value="1"/>
</dbReference>
<dbReference type="GO" id="GO:0030308">
    <property type="term" value="P:negative regulation of cell growth"/>
    <property type="evidence" value="ECO:0007669"/>
    <property type="project" value="TreeGrafter"/>
</dbReference>
<dbReference type="OrthoDB" id="421537at2759"/>
<dbReference type="InterPro" id="IPR011992">
    <property type="entry name" value="EF-hand-dom_pair"/>
</dbReference>
<feature type="domain" description="EF-hand" evidence="3">
    <location>
        <begin position="6"/>
        <end position="41"/>
    </location>
</feature>
<proteinExistence type="predicted"/>
<organism evidence="4 5">
    <name type="scientific">Symbiodinium pilosum</name>
    <name type="common">Dinoflagellate</name>
    <dbReference type="NCBI Taxonomy" id="2952"/>
    <lineage>
        <taxon>Eukaryota</taxon>
        <taxon>Sar</taxon>
        <taxon>Alveolata</taxon>
        <taxon>Dinophyceae</taxon>
        <taxon>Suessiales</taxon>
        <taxon>Symbiodiniaceae</taxon>
        <taxon>Symbiodinium</taxon>
    </lineage>
</organism>
<evidence type="ECO:0000259" key="3">
    <source>
        <dbReference type="PROSITE" id="PS50222"/>
    </source>
</evidence>
<dbReference type="InterPro" id="IPR001841">
    <property type="entry name" value="Znf_RING"/>
</dbReference>
<dbReference type="InterPro" id="IPR002048">
    <property type="entry name" value="EF_hand_dom"/>
</dbReference>
<dbReference type="InterPro" id="IPR013083">
    <property type="entry name" value="Znf_RING/FYVE/PHD"/>
</dbReference>
<name>A0A812XVY9_SYMPI</name>
<dbReference type="SUPFAM" id="SSF47473">
    <property type="entry name" value="EF-hand"/>
    <property type="match status" value="1"/>
</dbReference>
<accession>A0A812XVY9</accession>
<keyword evidence="1" id="KW-0862">Zinc</keyword>
<dbReference type="PROSITE" id="PS50089">
    <property type="entry name" value="ZF_RING_2"/>
    <property type="match status" value="1"/>
</dbReference>
<dbReference type="EMBL" id="CAJNIZ010046760">
    <property type="protein sequence ID" value="CAE7756113.1"/>
    <property type="molecule type" value="Genomic_DNA"/>
</dbReference>
<feature type="domain" description="RING-type" evidence="2">
    <location>
        <begin position="130"/>
        <end position="165"/>
    </location>
</feature>